<accession>A0A923LP37</accession>
<dbReference type="RefSeq" id="WP_186866424.1">
    <property type="nucleotide sequence ID" value="NZ_JACOPH010000002.1"/>
</dbReference>
<protein>
    <submittedName>
        <fullName evidence="1">Uncharacterized protein</fullName>
    </submittedName>
</protein>
<name>A0A923LP37_9FIRM</name>
<dbReference type="AlphaFoldDB" id="A0A923LP37"/>
<dbReference type="EMBL" id="JACOPH010000002">
    <property type="protein sequence ID" value="MBC5713509.1"/>
    <property type="molecule type" value="Genomic_DNA"/>
</dbReference>
<evidence type="ECO:0000313" key="2">
    <source>
        <dbReference type="Proteomes" id="UP000606720"/>
    </source>
</evidence>
<sequence length="48" mass="5176">MAFALLPILKAARGSVIAVSPERADCFTSKSKVNAFDFKTDVSVTDAW</sequence>
<gene>
    <name evidence="1" type="ORF">H8S17_04645</name>
</gene>
<organism evidence="1 2">
    <name type="scientific">Roseburia zhanii</name>
    <dbReference type="NCBI Taxonomy" id="2763064"/>
    <lineage>
        <taxon>Bacteria</taxon>
        <taxon>Bacillati</taxon>
        <taxon>Bacillota</taxon>
        <taxon>Clostridia</taxon>
        <taxon>Lachnospirales</taxon>
        <taxon>Lachnospiraceae</taxon>
        <taxon>Roseburia</taxon>
    </lineage>
</organism>
<proteinExistence type="predicted"/>
<comment type="caution">
    <text evidence="1">The sequence shown here is derived from an EMBL/GenBank/DDBJ whole genome shotgun (WGS) entry which is preliminary data.</text>
</comment>
<keyword evidence="2" id="KW-1185">Reference proteome</keyword>
<dbReference type="Proteomes" id="UP000606720">
    <property type="component" value="Unassembled WGS sequence"/>
</dbReference>
<evidence type="ECO:0000313" key="1">
    <source>
        <dbReference type="EMBL" id="MBC5713509.1"/>
    </source>
</evidence>
<reference evidence="1" key="1">
    <citation type="submission" date="2020-08" db="EMBL/GenBank/DDBJ databases">
        <title>Genome public.</title>
        <authorList>
            <person name="Liu C."/>
            <person name="Sun Q."/>
        </authorList>
    </citation>
    <scope>NUCLEOTIDE SEQUENCE</scope>
    <source>
        <strain evidence="1">BX1005</strain>
    </source>
</reference>